<reference evidence="11 12" key="1">
    <citation type="submission" date="2022-10" db="EMBL/GenBank/DDBJ databases">
        <title>The complete genomes of actinobacterial strains from the NBC collection.</title>
        <authorList>
            <person name="Joergensen T.S."/>
            <person name="Alvarez Arevalo M."/>
            <person name="Sterndorff E.B."/>
            <person name="Faurdal D."/>
            <person name="Vuksanovic O."/>
            <person name="Mourched A.-S."/>
            <person name="Charusanti P."/>
            <person name="Shaw S."/>
            <person name="Blin K."/>
            <person name="Weber T."/>
        </authorList>
    </citation>
    <scope>NUCLEOTIDE SEQUENCE [LARGE SCALE GENOMIC DNA]</scope>
    <source>
        <strain evidence="11 12">NBC 01792</strain>
    </source>
</reference>
<feature type="transmembrane region" description="Helical" evidence="9">
    <location>
        <begin position="64"/>
        <end position="84"/>
    </location>
</feature>
<evidence type="ECO:0000256" key="7">
    <source>
        <dbReference type="ARBA" id="ARBA00023251"/>
    </source>
</evidence>
<evidence type="ECO:0000256" key="6">
    <source>
        <dbReference type="ARBA" id="ARBA00023136"/>
    </source>
</evidence>
<feature type="region of interest" description="Disordered" evidence="8">
    <location>
        <begin position="487"/>
        <end position="538"/>
    </location>
</feature>
<comment type="subcellular location">
    <subcellularLocation>
        <location evidence="1">Cell membrane</location>
        <topology evidence="1">Multi-pass membrane protein</topology>
    </subcellularLocation>
</comment>
<dbReference type="SUPFAM" id="SSF103473">
    <property type="entry name" value="MFS general substrate transporter"/>
    <property type="match status" value="1"/>
</dbReference>
<accession>A0ABZ1EZ80</accession>
<dbReference type="Proteomes" id="UP001356428">
    <property type="component" value="Chromosome"/>
</dbReference>
<feature type="transmembrane region" description="Helical" evidence="9">
    <location>
        <begin position="120"/>
        <end position="143"/>
    </location>
</feature>
<dbReference type="InterPro" id="IPR036259">
    <property type="entry name" value="MFS_trans_sf"/>
</dbReference>
<sequence>MPSAVPHTPSSPEALHPASPQLAPRTRLSALGAIATSMLMIVLDGSIVTVAMPAVQDDLGFTPAGLSWVVNAYLIAFGSLLLLAGRLGDLVGRKPVFLSGIGLFTAASLVAGAADSPAVLIAARFAQGVGSAMSAAVALGILVTLFTEPAERARAIAVFSFTGAAGASIGQVLGGVLTDALSWHWIFFINLPIGLAVLLVAVRVLPADRGQGLAAGADVTGALLVTAGLMLGISTVVGVETYGWASARTLGLGALALALLAGFVLRQATARTPLMPLRVLRSRNVSGANVVQMLMVAALFSFQVIVALHLQKVLGYGAAATGLAMLPAAVVIGAVSLGLSARLVARLGERTVLLTGIGLLIAALGLLARVPVRAEYVTDLLPVMLLAFGFGLALPALTSLGMSGAGEDDAGLASGLFNTTQQIGMALGVAVLSTLAAGRTEALTAAGHPSTEALTGGYRLAFTVGAALLVAAFAVAFLVLRRKPEATQGPDAAQHPGATQHPADAQDPTAPQHPADAQHPTATQDAAAPQPPAEASTT</sequence>
<feature type="transmembrane region" description="Helical" evidence="9">
    <location>
        <begin position="245"/>
        <end position="265"/>
    </location>
</feature>
<feature type="transmembrane region" description="Helical" evidence="9">
    <location>
        <begin position="380"/>
        <end position="402"/>
    </location>
</feature>
<protein>
    <submittedName>
        <fullName evidence="11">MFS transporter</fullName>
    </submittedName>
</protein>
<feature type="compositionally biased region" description="Low complexity" evidence="8">
    <location>
        <begin position="515"/>
        <end position="538"/>
    </location>
</feature>
<dbReference type="Gene3D" id="1.20.1720.10">
    <property type="entry name" value="Multidrug resistance protein D"/>
    <property type="match status" value="1"/>
</dbReference>
<feature type="transmembrane region" description="Helical" evidence="9">
    <location>
        <begin position="183"/>
        <end position="205"/>
    </location>
</feature>
<feature type="transmembrane region" description="Helical" evidence="9">
    <location>
        <begin position="460"/>
        <end position="480"/>
    </location>
</feature>
<feature type="domain" description="Major facilitator superfamily (MFS) profile" evidence="10">
    <location>
        <begin position="30"/>
        <end position="484"/>
    </location>
</feature>
<feature type="transmembrane region" description="Helical" evidence="9">
    <location>
        <begin position="28"/>
        <end position="52"/>
    </location>
</feature>
<evidence type="ECO:0000313" key="12">
    <source>
        <dbReference type="Proteomes" id="UP001356428"/>
    </source>
</evidence>
<keyword evidence="7" id="KW-0046">Antibiotic resistance</keyword>
<evidence type="ECO:0000256" key="3">
    <source>
        <dbReference type="ARBA" id="ARBA00022475"/>
    </source>
</evidence>
<feature type="transmembrane region" description="Helical" evidence="9">
    <location>
        <begin position="351"/>
        <end position="368"/>
    </location>
</feature>
<keyword evidence="6 9" id="KW-0472">Membrane</keyword>
<dbReference type="Gene3D" id="1.20.1250.20">
    <property type="entry name" value="MFS general substrate transporter like domains"/>
    <property type="match status" value="1"/>
</dbReference>
<gene>
    <name evidence="11" type="ORF">OG849_19385</name>
</gene>
<feature type="transmembrane region" description="Helical" evidence="9">
    <location>
        <begin position="155"/>
        <end position="177"/>
    </location>
</feature>
<evidence type="ECO:0000256" key="1">
    <source>
        <dbReference type="ARBA" id="ARBA00004651"/>
    </source>
</evidence>
<evidence type="ECO:0000256" key="2">
    <source>
        <dbReference type="ARBA" id="ARBA00022448"/>
    </source>
</evidence>
<feature type="transmembrane region" description="Helical" evidence="9">
    <location>
        <begin position="423"/>
        <end position="440"/>
    </location>
</feature>
<evidence type="ECO:0000256" key="8">
    <source>
        <dbReference type="SAM" id="MobiDB-lite"/>
    </source>
</evidence>
<feature type="transmembrane region" description="Helical" evidence="9">
    <location>
        <begin position="316"/>
        <end position="339"/>
    </location>
</feature>
<organism evidence="11 12">
    <name type="scientific">Streptomyces cyaneofuscatus</name>
    <dbReference type="NCBI Taxonomy" id="66883"/>
    <lineage>
        <taxon>Bacteria</taxon>
        <taxon>Bacillati</taxon>
        <taxon>Actinomycetota</taxon>
        <taxon>Actinomycetes</taxon>
        <taxon>Kitasatosporales</taxon>
        <taxon>Streptomycetaceae</taxon>
        <taxon>Streptomyces</taxon>
    </lineage>
</organism>
<evidence type="ECO:0000256" key="5">
    <source>
        <dbReference type="ARBA" id="ARBA00022989"/>
    </source>
</evidence>
<keyword evidence="2" id="KW-0813">Transport</keyword>
<dbReference type="InterPro" id="IPR011701">
    <property type="entry name" value="MFS"/>
</dbReference>
<feature type="transmembrane region" description="Helical" evidence="9">
    <location>
        <begin position="96"/>
        <end position="114"/>
    </location>
</feature>
<dbReference type="InterPro" id="IPR020846">
    <property type="entry name" value="MFS_dom"/>
</dbReference>
<feature type="transmembrane region" description="Helical" evidence="9">
    <location>
        <begin position="286"/>
        <end position="310"/>
    </location>
</feature>
<keyword evidence="4 9" id="KW-0812">Transmembrane</keyword>
<evidence type="ECO:0000256" key="4">
    <source>
        <dbReference type="ARBA" id="ARBA00022692"/>
    </source>
</evidence>
<dbReference type="EMBL" id="CP109083">
    <property type="protein sequence ID" value="WSB09244.1"/>
    <property type="molecule type" value="Genomic_DNA"/>
</dbReference>
<dbReference type="PANTHER" id="PTHR42718">
    <property type="entry name" value="MAJOR FACILITATOR SUPERFAMILY MULTIDRUG TRANSPORTER MFSC"/>
    <property type="match status" value="1"/>
</dbReference>
<evidence type="ECO:0000313" key="11">
    <source>
        <dbReference type="EMBL" id="WSB09244.1"/>
    </source>
</evidence>
<keyword evidence="3" id="KW-1003">Cell membrane</keyword>
<proteinExistence type="predicted"/>
<name>A0ABZ1EZ80_9ACTN</name>
<feature type="transmembrane region" description="Helical" evidence="9">
    <location>
        <begin position="217"/>
        <end position="239"/>
    </location>
</feature>
<dbReference type="Pfam" id="PF07690">
    <property type="entry name" value="MFS_1"/>
    <property type="match status" value="1"/>
</dbReference>
<dbReference type="PROSITE" id="PS50850">
    <property type="entry name" value="MFS"/>
    <property type="match status" value="1"/>
</dbReference>
<keyword evidence="12" id="KW-1185">Reference proteome</keyword>
<keyword evidence="5 9" id="KW-1133">Transmembrane helix</keyword>
<dbReference type="RefSeq" id="WP_326704473.1">
    <property type="nucleotide sequence ID" value="NZ_CP109083.1"/>
</dbReference>
<evidence type="ECO:0000256" key="9">
    <source>
        <dbReference type="SAM" id="Phobius"/>
    </source>
</evidence>
<dbReference type="CDD" id="cd17321">
    <property type="entry name" value="MFS_MMR_MDR_like"/>
    <property type="match status" value="1"/>
</dbReference>
<evidence type="ECO:0000259" key="10">
    <source>
        <dbReference type="PROSITE" id="PS50850"/>
    </source>
</evidence>
<dbReference type="PANTHER" id="PTHR42718:SF46">
    <property type="entry name" value="BLR6921 PROTEIN"/>
    <property type="match status" value="1"/>
</dbReference>